<comment type="similarity">
    <text evidence="1">Belongs to the sigma-70 factor family. ECF subfamily.</text>
</comment>
<dbReference type="NCBIfam" id="TIGR02937">
    <property type="entry name" value="sigma70-ECF"/>
    <property type="match status" value="1"/>
</dbReference>
<protein>
    <submittedName>
        <fullName evidence="7">Sigma-70 family RNA polymerase sigma factor</fullName>
    </submittedName>
</protein>
<organism evidence="7">
    <name type="scientific">Paenibacillus sp. AN1007</name>
    <dbReference type="NCBI Taxonomy" id="3151385"/>
    <lineage>
        <taxon>Bacteria</taxon>
        <taxon>Bacillati</taxon>
        <taxon>Bacillota</taxon>
        <taxon>Bacilli</taxon>
        <taxon>Bacillales</taxon>
        <taxon>Paenibacillaceae</taxon>
        <taxon>Paenibacillus</taxon>
    </lineage>
</organism>
<dbReference type="InterPro" id="IPR013325">
    <property type="entry name" value="RNA_pol_sigma_r2"/>
</dbReference>
<dbReference type="SUPFAM" id="SSF88659">
    <property type="entry name" value="Sigma3 and sigma4 domains of RNA polymerase sigma factors"/>
    <property type="match status" value="1"/>
</dbReference>
<dbReference type="InterPro" id="IPR013249">
    <property type="entry name" value="RNA_pol_sigma70_r4_t2"/>
</dbReference>
<evidence type="ECO:0000256" key="2">
    <source>
        <dbReference type="ARBA" id="ARBA00023015"/>
    </source>
</evidence>
<evidence type="ECO:0000259" key="5">
    <source>
        <dbReference type="Pfam" id="PF04542"/>
    </source>
</evidence>
<dbReference type="GO" id="GO:0003677">
    <property type="term" value="F:DNA binding"/>
    <property type="evidence" value="ECO:0007669"/>
    <property type="project" value="InterPro"/>
</dbReference>
<dbReference type="InterPro" id="IPR013324">
    <property type="entry name" value="RNA_pol_sigma_r3/r4-like"/>
</dbReference>
<name>A0AAU8NAX5_9BACL</name>
<evidence type="ECO:0000259" key="6">
    <source>
        <dbReference type="Pfam" id="PF08281"/>
    </source>
</evidence>
<dbReference type="Gene3D" id="1.10.1740.10">
    <property type="match status" value="1"/>
</dbReference>
<dbReference type="InterPro" id="IPR007627">
    <property type="entry name" value="RNA_pol_sigma70_r2"/>
</dbReference>
<dbReference type="EMBL" id="CP159992">
    <property type="protein sequence ID" value="XCP93690.1"/>
    <property type="molecule type" value="Genomic_DNA"/>
</dbReference>
<evidence type="ECO:0000313" key="7">
    <source>
        <dbReference type="EMBL" id="XCP93690.1"/>
    </source>
</evidence>
<reference evidence="7" key="1">
    <citation type="submission" date="2024-05" db="EMBL/GenBank/DDBJ databases">
        <title>Draft genome assemblies of 36 bacteria isolated from hibernating arctic ground squirrels.</title>
        <authorList>
            <person name="McKee H."/>
            <person name="Mullen L."/>
            <person name="Drown D.M."/>
            <person name="Duddleston K.N."/>
        </authorList>
    </citation>
    <scope>NUCLEOTIDE SEQUENCE</scope>
    <source>
        <strain evidence="7">AN1007</strain>
    </source>
</reference>
<accession>A0AAU8NAX5</accession>
<dbReference type="AlphaFoldDB" id="A0AAU8NAX5"/>
<feature type="domain" description="RNA polymerase sigma factor 70 region 4 type 2" evidence="6">
    <location>
        <begin position="127"/>
        <end position="177"/>
    </location>
</feature>
<evidence type="ECO:0000256" key="1">
    <source>
        <dbReference type="ARBA" id="ARBA00010641"/>
    </source>
</evidence>
<keyword evidence="4" id="KW-0804">Transcription</keyword>
<dbReference type="InterPro" id="IPR039425">
    <property type="entry name" value="RNA_pol_sigma-70-like"/>
</dbReference>
<sequence>MTILDRLSTKYRTELEQIEMLVRRTKEGDKEAFDEIIRHFEKPMYIYCYHMLRSKEEAEDALQEIFIKVYERIKKYQPTVSFSAWVYKIAYHYCLNQIRGKKRWYKFLERYKHVQTHTRENESTLLFQDQMRLLTAEEKHIVLLRIIYFYNFNEISEMMNLKPATVRKKYERIRKKLQVENMDEGGTQHASFAKFN</sequence>
<dbReference type="PANTHER" id="PTHR43133:SF51">
    <property type="entry name" value="RNA POLYMERASE SIGMA FACTOR"/>
    <property type="match status" value="1"/>
</dbReference>
<dbReference type="RefSeq" id="WP_366290616.1">
    <property type="nucleotide sequence ID" value="NZ_CP159992.1"/>
</dbReference>
<proteinExistence type="inferred from homology"/>
<dbReference type="GO" id="GO:0016987">
    <property type="term" value="F:sigma factor activity"/>
    <property type="evidence" value="ECO:0007669"/>
    <property type="project" value="UniProtKB-KW"/>
</dbReference>
<keyword evidence="3" id="KW-0731">Sigma factor</keyword>
<evidence type="ECO:0000256" key="3">
    <source>
        <dbReference type="ARBA" id="ARBA00023082"/>
    </source>
</evidence>
<feature type="domain" description="RNA polymerase sigma-70 region 2" evidence="5">
    <location>
        <begin position="37"/>
        <end position="103"/>
    </location>
</feature>
<keyword evidence="2" id="KW-0805">Transcription regulation</keyword>
<dbReference type="InterPro" id="IPR014284">
    <property type="entry name" value="RNA_pol_sigma-70_dom"/>
</dbReference>
<dbReference type="GO" id="GO:0006352">
    <property type="term" value="P:DNA-templated transcription initiation"/>
    <property type="evidence" value="ECO:0007669"/>
    <property type="project" value="InterPro"/>
</dbReference>
<dbReference type="SUPFAM" id="SSF88946">
    <property type="entry name" value="Sigma2 domain of RNA polymerase sigma factors"/>
    <property type="match status" value="1"/>
</dbReference>
<dbReference type="PANTHER" id="PTHR43133">
    <property type="entry name" value="RNA POLYMERASE ECF-TYPE SIGMA FACTO"/>
    <property type="match status" value="1"/>
</dbReference>
<dbReference type="Pfam" id="PF04542">
    <property type="entry name" value="Sigma70_r2"/>
    <property type="match status" value="1"/>
</dbReference>
<dbReference type="Gene3D" id="1.10.10.10">
    <property type="entry name" value="Winged helix-like DNA-binding domain superfamily/Winged helix DNA-binding domain"/>
    <property type="match status" value="1"/>
</dbReference>
<gene>
    <name evidence="7" type="ORF">ABXS70_21155</name>
</gene>
<dbReference type="Pfam" id="PF08281">
    <property type="entry name" value="Sigma70_r4_2"/>
    <property type="match status" value="1"/>
</dbReference>
<evidence type="ECO:0000256" key="4">
    <source>
        <dbReference type="ARBA" id="ARBA00023163"/>
    </source>
</evidence>
<dbReference type="InterPro" id="IPR036388">
    <property type="entry name" value="WH-like_DNA-bd_sf"/>
</dbReference>